<dbReference type="Proteomes" id="UP000264002">
    <property type="component" value="Unassembled WGS sequence"/>
</dbReference>
<name>A0A372MDV7_9SPIR</name>
<feature type="binding site" evidence="7">
    <location>
        <position position="183"/>
    </location>
    <ligand>
        <name>substrate</name>
    </ligand>
</feature>
<comment type="subcellular location">
    <subcellularLocation>
        <location evidence="7">Cytoplasm</location>
    </subcellularLocation>
</comment>
<keyword evidence="2 7" id="KW-0819">tRNA processing</keyword>
<comment type="cofactor">
    <cofactor evidence="7">
        <name>Fe(2+)</name>
        <dbReference type="ChEBI" id="CHEBI:29033"/>
    </cofactor>
    <text evidence="7">Binds 1 Fe(2+) ion per subunit.</text>
</comment>
<feature type="binding site" evidence="7">
    <location>
        <position position="179"/>
    </location>
    <ligand>
        <name>substrate</name>
    </ligand>
</feature>
<evidence type="ECO:0000256" key="1">
    <source>
        <dbReference type="ARBA" id="ARBA00022679"/>
    </source>
</evidence>
<feature type="binding site" evidence="7">
    <location>
        <begin position="133"/>
        <end position="137"/>
    </location>
    <ligand>
        <name>substrate</name>
    </ligand>
</feature>
<evidence type="ECO:0000256" key="7">
    <source>
        <dbReference type="HAMAP-Rule" id="MF_01445"/>
    </source>
</evidence>
<sequence>MIVLGIETSCDECSASLVEDGHTILSNIIATQIELHKPYEGVVPELASRLHTEWISQVVQSALDKANLTVNDIDAVAVTSRPGLLGSLLVGVSFAKGFAASLNLPFITIDHIRAHLYASQIEHPLEYPYLGVLVSGGHTVICRVDDYDTIEVLGTTIDDAIGEAFDKVAKHYGFGYPGGVAIDRLARTGNPVAFLFPGPKLNVMDHPYDISYSGLKTAVINQLDSFWDGESEKSPENIAASFQRAAVNMLMKRVRQALKETGLKRLSAGGGVAANSYLRSELLSLQEGGYGVSFPSLKLCTDNGAMIAALAYRYLQDGILSDFSEAPHARVTAFKKQYAK</sequence>
<comment type="catalytic activity">
    <reaction evidence="6 7">
        <text>L-threonylcarbamoyladenylate + adenosine(37) in tRNA = N(6)-L-threonylcarbamoyladenosine(37) in tRNA + AMP + H(+)</text>
        <dbReference type="Rhea" id="RHEA:37059"/>
        <dbReference type="Rhea" id="RHEA-COMP:10162"/>
        <dbReference type="Rhea" id="RHEA-COMP:10163"/>
        <dbReference type="ChEBI" id="CHEBI:15378"/>
        <dbReference type="ChEBI" id="CHEBI:73682"/>
        <dbReference type="ChEBI" id="CHEBI:74411"/>
        <dbReference type="ChEBI" id="CHEBI:74418"/>
        <dbReference type="ChEBI" id="CHEBI:456215"/>
        <dbReference type="EC" id="2.3.1.234"/>
    </reaction>
</comment>
<evidence type="ECO:0000313" key="9">
    <source>
        <dbReference type="EMBL" id="RFU93944.1"/>
    </source>
</evidence>
<dbReference type="GO" id="GO:0002949">
    <property type="term" value="P:tRNA threonylcarbamoyladenosine modification"/>
    <property type="evidence" value="ECO:0007669"/>
    <property type="project" value="UniProtKB-UniRule"/>
</dbReference>
<dbReference type="PRINTS" id="PR00789">
    <property type="entry name" value="OSIALOPTASE"/>
</dbReference>
<dbReference type="InterPro" id="IPR017860">
    <property type="entry name" value="Peptidase_M22_CS"/>
</dbReference>
<keyword evidence="4 7" id="KW-0408">Iron</keyword>
<dbReference type="PROSITE" id="PS01016">
    <property type="entry name" value="GLYCOPROTEASE"/>
    <property type="match status" value="1"/>
</dbReference>
<dbReference type="FunFam" id="3.30.420.40:FF:000012">
    <property type="entry name" value="tRNA N6-adenosine threonylcarbamoyltransferase"/>
    <property type="match status" value="1"/>
</dbReference>
<feature type="binding site" evidence="7">
    <location>
        <position position="275"/>
    </location>
    <ligand>
        <name>substrate</name>
    </ligand>
</feature>
<dbReference type="SUPFAM" id="SSF53067">
    <property type="entry name" value="Actin-like ATPase domain"/>
    <property type="match status" value="1"/>
</dbReference>
<dbReference type="Gene3D" id="3.30.420.40">
    <property type="match status" value="2"/>
</dbReference>
<dbReference type="AlphaFoldDB" id="A0A372MDV7"/>
<feature type="binding site" evidence="7">
    <location>
        <position position="166"/>
    </location>
    <ligand>
        <name>substrate</name>
    </ligand>
</feature>
<comment type="similarity">
    <text evidence="7">Belongs to the KAE1 / TsaD family.</text>
</comment>
<gene>
    <name evidence="7 9" type="primary">tsaD</name>
    <name evidence="9" type="ORF">DYP60_12345</name>
</gene>
<reference evidence="10" key="1">
    <citation type="submission" date="2018-08" db="EMBL/GenBank/DDBJ databases">
        <authorList>
            <person name="Grouzdev D.S."/>
            <person name="Krutkina M.S."/>
        </authorList>
    </citation>
    <scope>NUCLEOTIDE SEQUENCE [LARGE SCALE GENOMIC DNA]</scope>
    <source>
        <strain evidence="10">4-11</strain>
    </source>
</reference>
<protein>
    <recommendedName>
        <fullName evidence="7">tRNA N6-adenosine threonylcarbamoyltransferase</fullName>
        <ecNumber evidence="7">2.3.1.234</ecNumber>
    </recommendedName>
    <alternativeName>
        <fullName evidence="7">N6-L-threonylcarbamoyladenine synthase</fullName>
        <shortName evidence="7">t(6)A synthase</shortName>
    </alternativeName>
    <alternativeName>
        <fullName evidence="7">t(6)A37 threonylcarbamoyladenosine biosynthesis protein TsaD</fullName>
    </alternativeName>
    <alternativeName>
        <fullName evidence="7">tRNA threonylcarbamoyladenosine biosynthesis protein TsaD</fullName>
    </alternativeName>
</protein>
<dbReference type="GO" id="GO:0061711">
    <property type="term" value="F:tRNA N(6)-L-threonylcarbamoyladenine synthase activity"/>
    <property type="evidence" value="ECO:0007669"/>
    <property type="project" value="UniProtKB-EC"/>
</dbReference>
<dbReference type="InterPro" id="IPR022450">
    <property type="entry name" value="TsaD"/>
</dbReference>
<proteinExistence type="inferred from homology"/>
<dbReference type="PANTHER" id="PTHR11735">
    <property type="entry name" value="TRNA N6-ADENOSINE THREONYLCARBAMOYLTRANSFERASE"/>
    <property type="match status" value="1"/>
</dbReference>
<feature type="domain" description="Gcp-like" evidence="8">
    <location>
        <begin position="23"/>
        <end position="308"/>
    </location>
</feature>
<dbReference type="Pfam" id="PF00814">
    <property type="entry name" value="TsaD"/>
    <property type="match status" value="1"/>
</dbReference>
<evidence type="ECO:0000313" key="10">
    <source>
        <dbReference type="Proteomes" id="UP000264002"/>
    </source>
</evidence>
<dbReference type="GO" id="GO:0005506">
    <property type="term" value="F:iron ion binding"/>
    <property type="evidence" value="ECO:0007669"/>
    <property type="project" value="UniProtKB-UniRule"/>
</dbReference>
<keyword evidence="10" id="KW-1185">Reference proteome</keyword>
<keyword evidence="1 7" id="KW-0808">Transferase</keyword>
<organism evidence="9 10">
    <name type="scientific">Sphaerochaeta halotolerans</name>
    <dbReference type="NCBI Taxonomy" id="2293840"/>
    <lineage>
        <taxon>Bacteria</taxon>
        <taxon>Pseudomonadati</taxon>
        <taxon>Spirochaetota</taxon>
        <taxon>Spirochaetia</taxon>
        <taxon>Spirochaetales</taxon>
        <taxon>Sphaerochaetaceae</taxon>
        <taxon>Sphaerochaeta</taxon>
    </lineage>
</organism>
<feature type="binding site" evidence="7">
    <location>
        <position position="302"/>
    </location>
    <ligand>
        <name>Fe cation</name>
        <dbReference type="ChEBI" id="CHEBI:24875"/>
    </ligand>
</feature>
<evidence type="ECO:0000256" key="5">
    <source>
        <dbReference type="ARBA" id="ARBA00023315"/>
    </source>
</evidence>
<dbReference type="NCBIfam" id="TIGR03723">
    <property type="entry name" value="T6A_TsaD_YgjD"/>
    <property type="match status" value="1"/>
</dbReference>
<dbReference type="InterPro" id="IPR000905">
    <property type="entry name" value="Gcp-like_dom"/>
</dbReference>
<dbReference type="RefSeq" id="WP_117331320.1">
    <property type="nucleotide sequence ID" value="NZ_QUWK01000015.1"/>
</dbReference>
<dbReference type="PANTHER" id="PTHR11735:SF6">
    <property type="entry name" value="TRNA N6-ADENOSINE THREONYLCARBAMOYLTRANSFERASE, MITOCHONDRIAL"/>
    <property type="match status" value="1"/>
</dbReference>
<evidence type="ECO:0000256" key="6">
    <source>
        <dbReference type="ARBA" id="ARBA00048117"/>
    </source>
</evidence>
<dbReference type="GO" id="GO:0005737">
    <property type="term" value="C:cytoplasm"/>
    <property type="evidence" value="ECO:0007669"/>
    <property type="project" value="UniProtKB-SubCell"/>
</dbReference>
<dbReference type="InterPro" id="IPR017861">
    <property type="entry name" value="KAE1/TsaD"/>
</dbReference>
<comment type="function">
    <text evidence="7">Required for the formation of a threonylcarbamoyl group on adenosine at position 37 (t(6)A37) in tRNAs that read codons beginning with adenine. Is involved in the transfer of the threonylcarbamoyl moiety of threonylcarbamoyl-AMP (TC-AMP) to the N6 group of A37, together with TsaE and TsaB. TsaD likely plays a direct catalytic role in this reaction.</text>
</comment>
<evidence type="ECO:0000256" key="2">
    <source>
        <dbReference type="ARBA" id="ARBA00022694"/>
    </source>
</evidence>
<dbReference type="EMBL" id="QUWK01000015">
    <property type="protein sequence ID" value="RFU93944.1"/>
    <property type="molecule type" value="Genomic_DNA"/>
</dbReference>
<evidence type="ECO:0000259" key="8">
    <source>
        <dbReference type="Pfam" id="PF00814"/>
    </source>
</evidence>
<keyword evidence="5 7" id="KW-0012">Acyltransferase</keyword>
<evidence type="ECO:0000256" key="4">
    <source>
        <dbReference type="ARBA" id="ARBA00023004"/>
    </source>
</evidence>
<dbReference type="CDD" id="cd24133">
    <property type="entry name" value="ASKHA_NBD_TsaD_bac"/>
    <property type="match status" value="1"/>
</dbReference>
<keyword evidence="7" id="KW-0963">Cytoplasm</keyword>
<dbReference type="HAMAP" id="MF_01445">
    <property type="entry name" value="TsaD"/>
    <property type="match status" value="1"/>
</dbReference>
<dbReference type="InterPro" id="IPR043129">
    <property type="entry name" value="ATPase_NBD"/>
</dbReference>
<feature type="binding site" evidence="7">
    <location>
        <position position="115"/>
    </location>
    <ligand>
        <name>Fe cation</name>
        <dbReference type="ChEBI" id="CHEBI:24875"/>
    </ligand>
</feature>
<reference evidence="9 10" key="2">
    <citation type="submission" date="2018-09" db="EMBL/GenBank/DDBJ databases">
        <title>Genome of Sphaerochaeta halotolerans strain 4-11.</title>
        <authorList>
            <person name="Nazina T.N."/>
            <person name="Sokolova D.S."/>
        </authorList>
    </citation>
    <scope>NUCLEOTIDE SEQUENCE [LARGE SCALE GENOMIC DNA]</scope>
    <source>
        <strain evidence="9 10">4-11</strain>
    </source>
</reference>
<accession>A0A372MDV7</accession>
<comment type="caution">
    <text evidence="9">The sequence shown here is derived from an EMBL/GenBank/DDBJ whole genome shotgun (WGS) entry which is preliminary data.</text>
</comment>
<dbReference type="EC" id="2.3.1.234" evidence="7"/>
<feature type="binding site" evidence="7">
    <location>
        <position position="111"/>
    </location>
    <ligand>
        <name>Fe cation</name>
        <dbReference type="ChEBI" id="CHEBI:24875"/>
    </ligand>
</feature>
<dbReference type="NCBIfam" id="TIGR00329">
    <property type="entry name" value="gcp_kae1"/>
    <property type="match status" value="1"/>
</dbReference>
<keyword evidence="3 7" id="KW-0479">Metal-binding</keyword>
<evidence type="ECO:0000256" key="3">
    <source>
        <dbReference type="ARBA" id="ARBA00022723"/>
    </source>
</evidence>